<organism evidence="1 2">
    <name type="scientific">Boseongicola aestuarii</name>
    <dbReference type="NCBI Taxonomy" id="1470561"/>
    <lineage>
        <taxon>Bacteria</taxon>
        <taxon>Pseudomonadati</taxon>
        <taxon>Pseudomonadota</taxon>
        <taxon>Alphaproteobacteria</taxon>
        <taxon>Rhodobacterales</taxon>
        <taxon>Paracoccaceae</taxon>
        <taxon>Boseongicola</taxon>
    </lineage>
</organism>
<dbReference type="Proteomes" id="UP000201838">
    <property type="component" value="Unassembled WGS sequence"/>
</dbReference>
<dbReference type="PANTHER" id="PTHR21485">
    <property type="entry name" value="HAD SUPERFAMILY MEMBERS CMAS AND KDSC"/>
    <property type="match status" value="1"/>
</dbReference>
<evidence type="ECO:0000313" key="1">
    <source>
        <dbReference type="EMBL" id="SMX23443.1"/>
    </source>
</evidence>
<dbReference type="GO" id="GO:0008781">
    <property type="term" value="F:N-acylneuraminate cytidylyltransferase activity"/>
    <property type="evidence" value="ECO:0007669"/>
    <property type="project" value="UniProtKB-EC"/>
</dbReference>
<dbReference type="PANTHER" id="PTHR21485:SF6">
    <property type="entry name" value="N-ACYLNEURAMINATE CYTIDYLYLTRANSFERASE-RELATED"/>
    <property type="match status" value="1"/>
</dbReference>
<keyword evidence="1" id="KW-0548">Nucleotidyltransferase</keyword>
<dbReference type="EMBL" id="FXXQ01000004">
    <property type="protein sequence ID" value="SMX23443.1"/>
    <property type="molecule type" value="Genomic_DNA"/>
</dbReference>
<dbReference type="SUPFAM" id="SSF53448">
    <property type="entry name" value="Nucleotide-diphospho-sugar transferases"/>
    <property type="match status" value="1"/>
</dbReference>
<proteinExistence type="predicted"/>
<dbReference type="AlphaFoldDB" id="A0A238IZH3"/>
<reference evidence="2" key="1">
    <citation type="submission" date="2017-05" db="EMBL/GenBank/DDBJ databases">
        <authorList>
            <person name="Rodrigo-Torres L."/>
            <person name="Arahal R. D."/>
            <person name="Lucena T."/>
        </authorList>
    </citation>
    <scope>NUCLEOTIDE SEQUENCE [LARGE SCALE GENOMIC DNA]</scope>
    <source>
        <strain evidence="2">CECT 8489</strain>
    </source>
</reference>
<name>A0A238IZH3_9RHOB</name>
<dbReference type="OrthoDB" id="9805604at2"/>
<dbReference type="Gene3D" id="3.90.550.10">
    <property type="entry name" value="Spore Coat Polysaccharide Biosynthesis Protein SpsA, Chain A"/>
    <property type="match status" value="1"/>
</dbReference>
<dbReference type="EC" id="2.7.7.43" evidence="1"/>
<protein>
    <submittedName>
        <fullName evidence="1">N-acylneuraminate cytidylyltransferase</fullName>
        <ecNumber evidence="1">2.7.7.43</ecNumber>
    </submittedName>
</protein>
<keyword evidence="2" id="KW-1185">Reference proteome</keyword>
<sequence length="225" mass="24178">MSRFVAVVPARAGSKGALGKNTRNFAGVPLWRRAAEQGLSAGADQVVVTTDIKSVIAGEFPSGIRIVARPDALGGDSVPMAPVLMHALDDPSLAGATIVLLQPTSPLRSDADIRAGIALYDTGAFDLVLSATETDRGILKFGTREGDRFAPLRQAEHCFSNRQSLPPVWKPNGAVYVFGRDWFLRNGGFVSDRIGMIELPLERSHDIDTDADFERTEAAFLTLNS</sequence>
<accession>A0A238IZH3</accession>
<dbReference type="InterPro" id="IPR003329">
    <property type="entry name" value="Cytidylyl_trans"/>
</dbReference>
<keyword evidence="1" id="KW-0808">Transferase</keyword>
<dbReference type="Pfam" id="PF02348">
    <property type="entry name" value="CTP_transf_3"/>
    <property type="match status" value="1"/>
</dbReference>
<dbReference type="RefSeq" id="WP_093973426.1">
    <property type="nucleotide sequence ID" value="NZ_FXXQ01000004.1"/>
</dbReference>
<evidence type="ECO:0000313" key="2">
    <source>
        <dbReference type="Proteomes" id="UP000201838"/>
    </source>
</evidence>
<dbReference type="InterPro" id="IPR050793">
    <property type="entry name" value="CMP-NeuNAc_synthase"/>
</dbReference>
<dbReference type="CDD" id="cd02513">
    <property type="entry name" value="CMP-NeuAc_Synthase"/>
    <property type="match status" value="1"/>
</dbReference>
<dbReference type="InterPro" id="IPR029044">
    <property type="entry name" value="Nucleotide-diphossugar_trans"/>
</dbReference>
<gene>
    <name evidence="1" type="primary">neuA</name>
    <name evidence="1" type="ORF">BOA8489_01550</name>
</gene>